<evidence type="ECO:0000256" key="1">
    <source>
        <dbReference type="SAM" id="Phobius"/>
    </source>
</evidence>
<dbReference type="EMBL" id="CP032184">
    <property type="protein sequence ID" value="AXZ48643.1"/>
    <property type="molecule type" value="Genomic_DNA"/>
</dbReference>
<dbReference type="Proteomes" id="UP000263627">
    <property type="component" value="Chromosome"/>
</dbReference>
<protein>
    <submittedName>
        <fullName evidence="2">Uncharacterized protein</fullName>
    </submittedName>
</protein>
<evidence type="ECO:0000313" key="2">
    <source>
        <dbReference type="EMBL" id="AXZ48643.1"/>
    </source>
</evidence>
<reference evidence="2 3" key="1">
    <citation type="submission" date="2018-09" db="EMBL/GenBank/DDBJ databases">
        <title>Whole genome sequencing of Citrobacter freundii AR_0116.</title>
        <authorList>
            <person name="Conlan S."/>
            <person name="Thomas P.J."/>
            <person name="Mullikin J."/>
            <person name="Frank K.M."/>
            <person name="Segre J.A."/>
        </authorList>
    </citation>
    <scope>NUCLEOTIDE SEQUENCE [LARGE SCALE GENOMIC DNA]</scope>
    <source>
        <strain evidence="2 3">AR_0116</strain>
    </source>
</reference>
<name>A0AB33HBE7_CITFR</name>
<keyword evidence="1" id="KW-1133">Transmembrane helix</keyword>
<accession>A0AB33HBE7</accession>
<evidence type="ECO:0000313" key="3">
    <source>
        <dbReference type="Proteomes" id="UP000263627"/>
    </source>
</evidence>
<sequence>MLVPGPCNFNRGLFFSFSCIFRSATVLAFLAHPGHVVIYAPRDLLRRRLVANRTILEKWCYT</sequence>
<keyword evidence="1" id="KW-0812">Transmembrane</keyword>
<gene>
    <name evidence="2" type="ORF">AM363_17740</name>
</gene>
<keyword evidence="1" id="KW-0472">Membrane</keyword>
<proteinExistence type="predicted"/>
<dbReference type="AlphaFoldDB" id="A0AB33HBE7"/>
<organism evidence="2 3">
    <name type="scientific">Citrobacter freundii</name>
    <dbReference type="NCBI Taxonomy" id="546"/>
    <lineage>
        <taxon>Bacteria</taxon>
        <taxon>Pseudomonadati</taxon>
        <taxon>Pseudomonadota</taxon>
        <taxon>Gammaproteobacteria</taxon>
        <taxon>Enterobacterales</taxon>
        <taxon>Enterobacteriaceae</taxon>
        <taxon>Citrobacter</taxon>
        <taxon>Citrobacter freundii complex</taxon>
    </lineage>
</organism>
<feature type="transmembrane region" description="Helical" evidence="1">
    <location>
        <begin position="20"/>
        <end position="40"/>
    </location>
</feature>